<dbReference type="SMART" id="SM00434">
    <property type="entry name" value="TOP4c"/>
    <property type="match status" value="1"/>
</dbReference>
<accession>J9CNM8</accession>
<organism evidence="7">
    <name type="scientific">gut metagenome</name>
    <dbReference type="NCBI Taxonomy" id="749906"/>
    <lineage>
        <taxon>unclassified sequences</taxon>
        <taxon>metagenomes</taxon>
        <taxon>organismal metagenomes</taxon>
    </lineage>
</organism>
<feature type="non-terminal residue" evidence="7">
    <location>
        <position position="1"/>
    </location>
</feature>
<evidence type="ECO:0000256" key="1">
    <source>
        <dbReference type="ARBA" id="ARBA00022475"/>
    </source>
</evidence>
<dbReference type="InterPro" id="IPR013758">
    <property type="entry name" value="Topo_IIA_A/C_ab"/>
</dbReference>
<dbReference type="PANTHER" id="PTHR43493:SF1">
    <property type="entry name" value="DNA TOPOISOMERASE 4 SUBUNIT A"/>
    <property type="match status" value="1"/>
</dbReference>
<dbReference type="AlphaFoldDB" id="J9CNM8"/>
<evidence type="ECO:0000313" key="7">
    <source>
        <dbReference type="EMBL" id="EJX01721.1"/>
    </source>
</evidence>
<dbReference type="InterPro" id="IPR002205">
    <property type="entry name" value="Topo_IIA_dom_A"/>
</dbReference>
<dbReference type="GO" id="GO:0009330">
    <property type="term" value="C:DNA topoisomerase type II (double strand cut, ATP-hydrolyzing) complex"/>
    <property type="evidence" value="ECO:0007669"/>
    <property type="project" value="TreeGrafter"/>
</dbReference>
<protein>
    <submittedName>
        <fullName evidence="7">DNA topoisomerase IV subunit A</fullName>
    </submittedName>
</protein>
<evidence type="ECO:0000256" key="5">
    <source>
        <dbReference type="ARBA" id="ARBA00023235"/>
    </source>
</evidence>
<dbReference type="GO" id="GO:0005737">
    <property type="term" value="C:cytoplasm"/>
    <property type="evidence" value="ECO:0007669"/>
    <property type="project" value="TreeGrafter"/>
</dbReference>
<keyword evidence="1" id="KW-1003">Cell membrane</keyword>
<dbReference type="InterPro" id="IPR050220">
    <property type="entry name" value="Type_II_DNA_Topoisomerases"/>
</dbReference>
<feature type="domain" description="Topo IIA-type catalytic" evidence="6">
    <location>
        <begin position="44"/>
        <end position="363"/>
    </location>
</feature>
<dbReference type="Gene3D" id="3.30.1360.40">
    <property type="match status" value="1"/>
</dbReference>
<feature type="non-terminal residue" evidence="7">
    <location>
        <position position="363"/>
    </location>
</feature>
<proteinExistence type="predicted"/>
<keyword evidence="4" id="KW-0472">Membrane</keyword>
<keyword evidence="3" id="KW-0238">DNA-binding</keyword>
<name>J9CNM8_9ZZZZ</name>
<evidence type="ECO:0000256" key="4">
    <source>
        <dbReference type="ARBA" id="ARBA00023136"/>
    </source>
</evidence>
<dbReference type="GO" id="GO:0003677">
    <property type="term" value="F:DNA binding"/>
    <property type="evidence" value="ECO:0007669"/>
    <property type="project" value="UniProtKB-KW"/>
</dbReference>
<dbReference type="Pfam" id="PF00521">
    <property type="entry name" value="DNA_topoisoIV"/>
    <property type="match status" value="1"/>
</dbReference>
<dbReference type="PROSITE" id="PS52040">
    <property type="entry name" value="TOPO_IIA"/>
    <property type="match status" value="1"/>
</dbReference>
<comment type="caution">
    <text evidence="7">The sequence shown here is derived from an EMBL/GenBank/DDBJ whole genome shotgun (WGS) entry which is preliminary data.</text>
</comment>
<dbReference type="SUPFAM" id="SSF56719">
    <property type="entry name" value="Type II DNA topoisomerase"/>
    <property type="match status" value="1"/>
</dbReference>
<dbReference type="InterPro" id="IPR013760">
    <property type="entry name" value="Topo_IIA-like_dom_sf"/>
</dbReference>
<gene>
    <name evidence="7" type="ORF">EVA_10173</name>
</gene>
<sequence>AQFSEELDGIMTGDIEEDGQLTLARYASRAYLEYAMSVVKSRALPDVADGQKPVQRRILIDMERMGVKAGMKAVKSARVVGDVLGKYHPHGDQSVYDAMVRMAQNFSLRYPLVDGEGNFGSRDGDSQAAMRYTEARLMPIARLLLEEVDTGAIDFTPNYDGNFQEPVILPARLPFVLLNGSSGIAVGMATDIPSHNLTEVANVCELLIDKPEADLDEVMNLMPAPDFPCGAQIISPRSVIREIYRTGRGKLRVRARYHFEELARGQWQLVVDELPPESSSQKVLNEIEAITNPTPKNKKDKRPVSAKVLQAKAAMLALLERVRDESSEERPVRLVFEPKTSKIDRREFVTALLSQTSMESNVS</sequence>
<dbReference type="GO" id="GO:0006265">
    <property type="term" value="P:DNA topological change"/>
    <property type="evidence" value="ECO:0007669"/>
    <property type="project" value="InterPro"/>
</dbReference>
<evidence type="ECO:0000259" key="6">
    <source>
        <dbReference type="PROSITE" id="PS52040"/>
    </source>
</evidence>
<keyword evidence="5 7" id="KW-0413">Isomerase</keyword>
<dbReference type="GO" id="GO:0003918">
    <property type="term" value="F:DNA topoisomerase type II (double strand cut, ATP-hydrolyzing) activity"/>
    <property type="evidence" value="ECO:0007669"/>
    <property type="project" value="InterPro"/>
</dbReference>
<evidence type="ECO:0000256" key="3">
    <source>
        <dbReference type="ARBA" id="ARBA00023125"/>
    </source>
</evidence>
<dbReference type="PANTHER" id="PTHR43493">
    <property type="entry name" value="DNA GYRASE/TOPOISOMERASE SUBUNIT A"/>
    <property type="match status" value="1"/>
</dbReference>
<keyword evidence="2" id="KW-0799">Topoisomerase</keyword>
<evidence type="ECO:0000256" key="2">
    <source>
        <dbReference type="ARBA" id="ARBA00023029"/>
    </source>
</evidence>
<dbReference type="EMBL" id="AMCI01002843">
    <property type="protein sequence ID" value="EJX01721.1"/>
    <property type="molecule type" value="Genomic_DNA"/>
</dbReference>
<dbReference type="Gene3D" id="3.90.199.10">
    <property type="entry name" value="Topoisomerase II, domain 5"/>
    <property type="match status" value="1"/>
</dbReference>
<reference evidence="7" key="1">
    <citation type="journal article" date="2012" name="PLoS ONE">
        <title>Gene sets for utilization of primary and secondary nutrition supplies in the distal gut of endangered iberian lynx.</title>
        <authorList>
            <person name="Alcaide M."/>
            <person name="Messina E."/>
            <person name="Richter M."/>
            <person name="Bargiela R."/>
            <person name="Peplies J."/>
            <person name="Huws S.A."/>
            <person name="Newbold C.J."/>
            <person name="Golyshin P.N."/>
            <person name="Simon M.A."/>
            <person name="Lopez G."/>
            <person name="Yakimov M.M."/>
            <person name="Ferrer M."/>
        </authorList>
    </citation>
    <scope>NUCLEOTIDE SEQUENCE</scope>
</reference>
<dbReference type="GO" id="GO:0005524">
    <property type="term" value="F:ATP binding"/>
    <property type="evidence" value="ECO:0007669"/>
    <property type="project" value="InterPro"/>
</dbReference>